<proteinExistence type="predicted"/>
<dbReference type="EnsemblProtists" id="PYU1_T013972">
    <property type="protein sequence ID" value="PYU1_T013972"/>
    <property type="gene ID" value="PYU1_G013943"/>
</dbReference>
<reference evidence="1" key="3">
    <citation type="submission" date="2015-02" db="UniProtKB">
        <authorList>
            <consortium name="EnsemblProtists"/>
        </authorList>
    </citation>
    <scope>IDENTIFICATION</scope>
    <source>
        <strain evidence="1">DAOM BR144</strain>
    </source>
</reference>
<keyword evidence="2" id="KW-1185">Reference proteome</keyword>
<dbReference type="AlphaFoldDB" id="K3X9S3"/>
<reference evidence="2" key="1">
    <citation type="journal article" date="2010" name="Genome Biol.">
        <title>Genome sequence of the necrotrophic plant pathogen Pythium ultimum reveals original pathogenicity mechanisms and effector repertoire.</title>
        <authorList>
            <person name="Levesque C.A."/>
            <person name="Brouwer H."/>
            <person name="Cano L."/>
            <person name="Hamilton J.P."/>
            <person name="Holt C."/>
            <person name="Huitema E."/>
            <person name="Raffaele S."/>
            <person name="Robideau G.P."/>
            <person name="Thines M."/>
            <person name="Win J."/>
            <person name="Zerillo M.M."/>
            <person name="Beakes G.W."/>
            <person name="Boore J.L."/>
            <person name="Busam D."/>
            <person name="Dumas B."/>
            <person name="Ferriera S."/>
            <person name="Fuerstenberg S.I."/>
            <person name="Gachon C.M."/>
            <person name="Gaulin E."/>
            <person name="Govers F."/>
            <person name="Grenville-Briggs L."/>
            <person name="Horner N."/>
            <person name="Hostetler J."/>
            <person name="Jiang R.H."/>
            <person name="Johnson J."/>
            <person name="Krajaejun T."/>
            <person name="Lin H."/>
            <person name="Meijer H.J."/>
            <person name="Moore B."/>
            <person name="Morris P."/>
            <person name="Phuntmart V."/>
            <person name="Puiu D."/>
            <person name="Shetty J."/>
            <person name="Stajich J.E."/>
            <person name="Tripathy S."/>
            <person name="Wawra S."/>
            <person name="van West P."/>
            <person name="Whitty B.R."/>
            <person name="Coutinho P.M."/>
            <person name="Henrissat B."/>
            <person name="Martin F."/>
            <person name="Thomas P.D."/>
            <person name="Tyler B.M."/>
            <person name="De Vries R.P."/>
            <person name="Kamoun S."/>
            <person name="Yandell M."/>
            <person name="Tisserat N."/>
            <person name="Buell C.R."/>
        </authorList>
    </citation>
    <scope>NUCLEOTIDE SEQUENCE</scope>
    <source>
        <strain evidence="2">DAOM:BR144</strain>
    </source>
</reference>
<dbReference type="Proteomes" id="UP000019132">
    <property type="component" value="Unassembled WGS sequence"/>
</dbReference>
<dbReference type="eggNOG" id="ENOG502SQQD">
    <property type="taxonomic scope" value="Eukaryota"/>
</dbReference>
<dbReference type="EMBL" id="GL376578">
    <property type="status" value="NOT_ANNOTATED_CDS"/>
    <property type="molecule type" value="Genomic_DNA"/>
</dbReference>
<accession>K3X9S3</accession>
<sequence>MMLQPLATIRARAVLRPPVLHRHYAEPSADIVAVADPSNAMSVYLEVSFRAEPAPITAAASHNTASFVSTELLPSPLPPSDLESADERKPDYKIHRSLADLKKLRASVKACVSKGDHCHMCKKIAAFMTYCWERPRMLNRAWNGVMSFQLDVLSNFLNQLLRYATQLGVDGPEASECHCKFGSIITAFLQPSASKDV</sequence>
<dbReference type="HOGENOM" id="CLU_130696_0_0_1"/>
<protein>
    <submittedName>
        <fullName evidence="1">Uncharacterized protein</fullName>
    </submittedName>
</protein>
<name>K3X9S3_GLOUD</name>
<evidence type="ECO:0000313" key="2">
    <source>
        <dbReference type="Proteomes" id="UP000019132"/>
    </source>
</evidence>
<organism evidence="1 2">
    <name type="scientific">Globisporangium ultimum (strain ATCC 200006 / CBS 805.95 / DAOM BR144)</name>
    <name type="common">Pythium ultimum</name>
    <dbReference type="NCBI Taxonomy" id="431595"/>
    <lineage>
        <taxon>Eukaryota</taxon>
        <taxon>Sar</taxon>
        <taxon>Stramenopiles</taxon>
        <taxon>Oomycota</taxon>
        <taxon>Peronosporomycetes</taxon>
        <taxon>Pythiales</taxon>
        <taxon>Pythiaceae</taxon>
        <taxon>Globisporangium</taxon>
    </lineage>
</organism>
<dbReference type="InParanoid" id="K3X9S3"/>
<dbReference type="VEuPathDB" id="FungiDB:PYU1_G013943"/>
<reference evidence="2" key="2">
    <citation type="submission" date="2010-04" db="EMBL/GenBank/DDBJ databases">
        <authorList>
            <person name="Buell R."/>
            <person name="Hamilton J."/>
            <person name="Hostetler J."/>
        </authorList>
    </citation>
    <scope>NUCLEOTIDE SEQUENCE [LARGE SCALE GENOMIC DNA]</scope>
    <source>
        <strain evidence="2">DAOM:BR144</strain>
    </source>
</reference>
<evidence type="ECO:0000313" key="1">
    <source>
        <dbReference type="EnsemblProtists" id="PYU1_T013972"/>
    </source>
</evidence>